<comment type="caution">
    <text evidence="5">The sequence shown here is derived from an EMBL/GenBank/DDBJ whole genome shotgun (WGS) entry which is preliminary data.</text>
</comment>
<dbReference type="InterPro" id="IPR036390">
    <property type="entry name" value="WH_DNA-bd_sf"/>
</dbReference>
<reference evidence="5 6" key="1">
    <citation type="submission" date="2021-03" db="EMBL/GenBank/DDBJ databases">
        <title>Genomic Encyclopedia of Type Strains, Phase IV (KMG-IV): sequencing the most valuable type-strain genomes for metagenomic binning, comparative biology and taxonomic classification.</title>
        <authorList>
            <person name="Goeker M."/>
        </authorList>
    </citation>
    <scope>NUCLEOTIDE SEQUENCE [LARGE SCALE GENOMIC DNA]</scope>
    <source>
        <strain evidence="5 6">DSM 28783</strain>
    </source>
</reference>
<dbReference type="SUPFAM" id="SSF46785">
    <property type="entry name" value="Winged helix' DNA-binding domain"/>
    <property type="match status" value="1"/>
</dbReference>
<protein>
    <submittedName>
        <fullName evidence="5">DNA-binding transcriptional regulator YhcF (GntR family)</fullName>
    </submittedName>
</protein>
<dbReference type="Proteomes" id="UP001519307">
    <property type="component" value="Unassembled WGS sequence"/>
</dbReference>
<keyword evidence="3" id="KW-0804">Transcription</keyword>
<dbReference type="InterPro" id="IPR000524">
    <property type="entry name" value="Tscrpt_reg_HTH_GntR"/>
</dbReference>
<dbReference type="PANTHER" id="PTHR38445">
    <property type="entry name" value="HTH-TYPE TRANSCRIPTIONAL REPRESSOR YTRA"/>
    <property type="match status" value="1"/>
</dbReference>
<feature type="domain" description="HTH gntR-type" evidence="4">
    <location>
        <begin position="9"/>
        <end position="77"/>
    </location>
</feature>
<evidence type="ECO:0000313" key="6">
    <source>
        <dbReference type="Proteomes" id="UP001519307"/>
    </source>
</evidence>
<accession>A0ABS4KQL6</accession>
<dbReference type="SMART" id="SM00345">
    <property type="entry name" value="HTH_GNTR"/>
    <property type="match status" value="1"/>
</dbReference>
<dbReference type="InterPro" id="IPR036388">
    <property type="entry name" value="WH-like_DNA-bd_sf"/>
</dbReference>
<gene>
    <name evidence="5" type="ORF">J2Z42_000545</name>
</gene>
<proteinExistence type="predicted"/>
<evidence type="ECO:0000256" key="1">
    <source>
        <dbReference type="ARBA" id="ARBA00023015"/>
    </source>
</evidence>
<keyword evidence="6" id="KW-1185">Reference proteome</keyword>
<keyword evidence="2 5" id="KW-0238">DNA-binding</keyword>
<dbReference type="RefSeq" id="WP_209700835.1">
    <property type="nucleotide sequence ID" value="NZ_JAGGLM010000002.1"/>
</dbReference>
<evidence type="ECO:0000259" key="4">
    <source>
        <dbReference type="PROSITE" id="PS50949"/>
    </source>
</evidence>
<evidence type="ECO:0000313" key="5">
    <source>
        <dbReference type="EMBL" id="MBP2031880.1"/>
    </source>
</evidence>
<evidence type="ECO:0000256" key="2">
    <source>
        <dbReference type="ARBA" id="ARBA00023125"/>
    </source>
</evidence>
<sequence>MSVEFDQNVPIYIQIMNIIKRRIISSKIMPGDKLPSIREMSVKLKVNPNTIQRTYQELEREGITYTQRGTGNFVKEDIKMVKKLKDQMAEQIITNFIGGMKSLGFSNSQIIEIIQRKVDNVNVKEEGEI</sequence>
<dbReference type="PROSITE" id="PS50949">
    <property type="entry name" value="HTH_GNTR"/>
    <property type="match status" value="1"/>
</dbReference>
<dbReference type="Gene3D" id="1.10.10.10">
    <property type="entry name" value="Winged helix-like DNA-binding domain superfamily/Winged helix DNA-binding domain"/>
    <property type="match status" value="1"/>
</dbReference>
<organism evidence="5 6">
    <name type="scientific">Clostridium algifaecis</name>
    <dbReference type="NCBI Taxonomy" id="1472040"/>
    <lineage>
        <taxon>Bacteria</taxon>
        <taxon>Bacillati</taxon>
        <taxon>Bacillota</taxon>
        <taxon>Clostridia</taxon>
        <taxon>Eubacteriales</taxon>
        <taxon>Clostridiaceae</taxon>
        <taxon>Clostridium</taxon>
    </lineage>
</organism>
<dbReference type="Pfam" id="PF00392">
    <property type="entry name" value="GntR"/>
    <property type="match status" value="1"/>
</dbReference>
<keyword evidence="1" id="KW-0805">Transcription regulation</keyword>
<dbReference type="PANTHER" id="PTHR38445:SF6">
    <property type="entry name" value="GNTR-FAMILY TRANSCRIPTIONAL REGULATOR"/>
    <property type="match status" value="1"/>
</dbReference>
<dbReference type="CDD" id="cd07377">
    <property type="entry name" value="WHTH_GntR"/>
    <property type="match status" value="1"/>
</dbReference>
<name>A0ABS4KQL6_9CLOT</name>
<dbReference type="GO" id="GO:0003677">
    <property type="term" value="F:DNA binding"/>
    <property type="evidence" value="ECO:0007669"/>
    <property type="project" value="UniProtKB-KW"/>
</dbReference>
<evidence type="ECO:0000256" key="3">
    <source>
        <dbReference type="ARBA" id="ARBA00023163"/>
    </source>
</evidence>
<dbReference type="EMBL" id="JAGGLM010000002">
    <property type="protein sequence ID" value="MBP2031880.1"/>
    <property type="molecule type" value="Genomic_DNA"/>
</dbReference>